<dbReference type="Proteomes" id="UP000039865">
    <property type="component" value="Unassembled WGS sequence"/>
</dbReference>
<keyword evidence="3" id="KW-1185">Reference proteome</keyword>
<feature type="signal peptide" evidence="1">
    <location>
        <begin position="1"/>
        <end position="20"/>
    </location>
</feature>
<evidence type="ECO:0000313" key="3">
    <source>
        <dbReference type="Proteomes" id="UP000039865"/>
    </source>
</evidence>
<keyword evidence="1" id="KW-0732">Signal</keyword>
<name>A0A078AL34_STYLE</name>
<evidence type="ECO:0000313" key="2">
    <source>
        <dbReference type="EMBL" id="CDW82889.1"/>
    </source>
</evidence>
<dbReference type="InParanoid" id="A0A078AL34"/>
<sequence length="70" mass="7901">MNKPTLILLALFALIVIVSGQDQLNLVGQELRDLGEDESDTLRDLKSVKRELRKPKRALEARELPGHLIL</sequence>
<proteinExistence type="predicted"/>
<dbReference type="AlphaFoldDB" id="A0A078AL34"/>
<gene>
    <name evidence="2" type="primary">Contig10154.g10853</name>
    <name evidence="2" type="ORF">STYLEM_11925</name>
</gene>
<reference evidence="2 3" key="1">
    <citation type="submission" date="2014-06" db="EMBL/GenBank/DDBJ databases">
        <authorList>
            <person name="Swart Estienne"/>
        </authorList>
    </citation>
    <scope>NUCLEOTIDE SEQUENCE [LARGE SCALE GENOMIC DNA]</scope>
    <source>
        <strain evidence="2 3">130c</strain>
    </source>
</reference>
<evidence type="ECO:0000256" key="1">
    <source>
        <dbReference type="SAM" id="SignalP"/>
    </source>
</evidence>
<feature type="chain" id="PRO_5001729580" evidence="1">
    <location>
        <begin position="21"/>
        <end position="70"/>
    </location>
</feature>
<dbReference type="EMBL" id="CCKQ01011338">
    <property type="protein sequence ID" value="CDW82889.1"/>
    <property type="molecule type" value="Genomic_DNA"/>
</dbReference>
<organism evidence="2 3">
    <name type="scientific">Stylonychia lemnae</name>
    <name type="common">Ciliate</name>
    <dbReference type="NCBI Taxonomy" id="5949"/>
    <lineage>
        <taxon>Eukaryota</taxon>
        <taxon>Sar</taxon>
        <taxon>Alveolata</taxon>
        <taxon>Ciliophora</taxon>
        <taxon>Intramacronucleata</taxon>
        <taxon>Spirotrichea</taxon>
        <taxon>Stichotrichia</taxon>
        <taxon>Sporadotrichida</taxon>
        <taxon>Oxytrichidae</taxon>
        <taxon>Stylonychinae</taxon>
        <taxon>Stylonychia</taxon>
    </lineage>
</organism>
<accession>A0A078AL34</accession>
<protein>
    <submittedName>
        <fullName evidence="2">Uncharacterized protein</fullName>
    </submittedName>
</protein>